<dbReference type="AlphaFoldDB" id="A0A0V0HCP9"/>
<accession>A0A0V0HCP9</accession>
<protein>
    <submittedName>
        <fullName evidence="2">Putative ovule protein</fullName>
    </submittedName>
</protein>
<name>A0A0V0HCP9_SOLCH</name>
<sequence>MLPSCLNASSDKRIVKVSGNCLLDTQYQHSESYCKQASLAKKQTTGKEIAVLVGVVGGTVILVVFLAVVLLIFCRRQNARHDVVRYMFPKVVQDNAQPNISAELLANARIISQTAALGSQGAPSYRVFSMEELEEATEF</sequence>
<evidence type="ECO:0000313" key="2">
    <source>
        <dbReference type="EMBL" id="JAP18029.1"/>
    </source>
</evidence>
<keyword evidence="1" id="KW-1133">Transmembrane helix</keyword>
<proteinExistence type="predicted"/>
<keyword evidence="1" id="KW-0472">Membrane</keyword>
<organism evidence="2">
    <name type="scientific">Solanum chacoense</name>
    <name type="common">Chaco potato</name>
    <dbReference type="NCBI Taxonomy" id="4108"/>
    <lineage>
        <taxon>Eukaryota</taxon>
        <taxon>Viridiplantae</taxon>
        <taxon>Streptophyta</taxon>
        <taxon>Embryophyta</taxon>
        <taxon>Tracheophyta</taxon>
        <taxon>Spermatophyta</taxon>
        <taxon>Magnoliopsida</taxon>
        <taxon>eudicotyledons</taxon>
        <taxon>Gunneridae</taxon>
        <taxon>Pentapetalae</taxon>
        <taxon>asterids</taxon>
        <taxon>lamiids</taxon>
        <taxon>Solanales</taxon>
        <taxon>Solanaceae</taxon>
        <taxon>Solanoideae</taxon>
        <taxon>Solaneae</taxon>
        <taxon>Solanum</taxon>
    </lineage>
</organism>
<feature type="transmembrane region" description="Helical" evidence="1">
    <location>
        <begin position="49"/>
        <end position="73"/>
    </location>
</feature>
<keyword evidence="1" id="KW-0812">Transmembrane</keyword>
<dbReference type="EMBL" id="GEDG01021780">
    <property type="protein sequence ID" value="JAP18029.1"/>
    <property type="molecule type" value="Transcribed_RNA"/>
</dbReference>
<reference evidence="2" key="1">
    <citation type="submission" date="2015-12" db="EMBL/GenBank/DDBJ databases">
        <title>Gene expression during late stages of embryo sac development: a critical building block for successful pollen-pistil interactions.</title>
        <authorList>
            <person name="Liu Y."/>
            <person name="Joly V."/>
            <person name="Sabar M."/>
            <person name="Matton D.P."/>
        </authorList>
    </citation>
    <scope>NUCLEOTIDE SEQUENCE</scope>
</reference>
<evidence type="ECO:0000256" key="1">
    <source>
        <dbReference type="SAM" id="Phobius"/>
    </source>
</evidence>